<feature type="domain" description="TonB-dependent receptor plug" evidence="15">
    <location>
        <begin position="45"/>
        <end position="153"/>
    </location>
</feature>
<name>A0A6C0TZI4_9GAMM</name>
<evidence type="ECO:0000259" key="15">
    <source>
        <dbReference type="Pfam" id="PF07715"/>
    </source>
</evidence>
<keyword evidence="16" id="KW-0675">Receptor</keyword>
<keyword evidence="7" id="KW-0406">Ion transport</keyword>
<evidence type="ECO:0000313" key="16">
    <source>
        <dbReference type="EMBL" id="QIB64107.1"/>
    </source>
</evidence>
<proteinExistence type="inferred from homology"/>
<evidence type="ECO:0000256" key="10">
    <source>
        <dbReference type="ARBA" id="ARBA00023237"/>
    </source>
</evidence>
<gene>
    <name evidence="16" type="ORF">G3T16_00420</name>
</gene>
<dbReference type="InterPro" id="IPR039426">
    <property type="entry name" value="TonB-dep_rcpt-like"/>
</dbReference>
<evidence type="ECO:0000259" key="14">
    <source>
        <dbReference type="Pfam" id="PF00593"/>
    </source>
</evidence>
<evidence type="ECO:0000256" key="6">
    <source>
        <dbReference type="ARBA" id="ARBA00023004"/>
    </source>
</evidence>
<keyword evidence="10 11" id="KW-0998">Cell outer membrane</keyword>
<dbReference type="EMBL" id="CP048711">
    <property type="protein sequence ID" value="QIB64107.1"/>
    <property type="molecule type" value="Genomic_DNA"/>
</dbReference>
<dbReference type="RefSeq" id="WP_163493358.1">
    <property type="nucleotide sequence ID" value="NZ_CP048711.1"/>
</dbReference>
<comment type="similarity">
    <text evidence="11 12">Belongs to the TonB-dependent receptor family.</text>
</comment>
<evidence type="ECO:0000256" key="11">
    <source>
        <dbReference type="PROSITE-ProRule" id="PRU01360"/>
    </source>
</evidence>
<dbReference type="PANTHER" id="PTHR32552">
    <property type="entry name" value="FERRICHROME IRON RECEPTOR-RELATED"/>
    <property type="match status" value="1"/>
</dbReference>
<evidence type="ECO:0000256" key="12">
    <source>
        <dbReference type="RuleBase" id="RU003357"/>
    </source>
</evidence>
<reference evidence="16 17" key="1">
    <citation type="submission" date="2020-02" db="EMBL/GenBank/DDBJ databases">
        <title>Genome sequencing for Kineobactrum sp. M2.</title>
        <authorList>
            <person name="Park S.-J."/>
        </authorList>
    </citation>
    <scope>NUCLEOTIDE SEQUENCE [LARGE SCALE GENOMIC DNA]</scope>
    <source>
        <strain evidence="16 17">M2</strain>
    </source>
</reference>
<keyword evidence="13" id="KW-0732">Signal</keyword>
<dbReference type="AlphaFoldDB" id="A0A6C0TZI4"/>
<dbReference type="InterPro" id="IPR036942">
    <property type="entry name" value="Beta-barrel_TonB_sf"/>
</dbReference>
<protein>
    <submittedName>
        <fullName evidence="16">TonB-dependent receptor</fullName>
    </submittedName>
</protein>
<feature type="chain" id="PRO_5025415232" evidence="13">
    <location>
        <begin position="22"/>
        <end position="779"/>
    </location>
</feature>
<keyword evidence="6" id="KW-0408">Iron</keyword>
<evidence type="ECO:0000256" key="13">
    <source>
        <dbReference type="SAM" id="SignalP"/>
    </source>
</evidence>
<evidence type="ECO:0000256" key="4">
    <source>
        <dbReference type="ARBA" id="ARBA00022496"/>
    </source>
</evidence>
<keyword evidence="17" id="KW-1185">Reference proteome</keyword>
<dbReference type="Pfam" id="PF07715">
    <property type="entry name" value="Plug"/>
    <property type="match status" value="1"/>
</dbReference>
<comment type="subcellular location">
    <subcellularLocation>
        <location evidence="1 11">Cell outer membrane</location>
        <topology evidence="1 11">Multi-pass membrane protein</topology>
    </subcellularLocation>
</comment>
<dbReference type="InterPro" id="IPR012910">
    <property type="entry name" value="Plug_dom"/>
</dbReference>
<keyword evidence="5 11" id="KW-0812">Transmembrane</keyword>
<dbReference type="Pfam" id="PF00593">
    <property type="entry name" value="TonB_dep_Rec_b-barrel"/>
    <property type="match status" value="1"/>
</dbReference>
<dbReference type="CDD" id="cd01347">
    <property type="entry name" value="ligand_gated_channel"/>
    <property type="match status" value="1"/>
</dbReference>
<keyword evidence="3 11" id="KW-1134">Transmembrane beta strand</keyword>
<dbReference type="KEGG" id="kim:G3T16_00420"/>
<dbReference type="GO" id="GO:0009279">
    <property type="term" value="C:cell outer membrane"/>
    <property type="evidence" value="ECO:0007669"/>
    <property type="project" value="UniProtKB-SubCell"/>
</dbReference>
<keyword evidence="8 12" id="KW-0798">TonB box</keyword>
<dbReference type="PANTHER" id="PTHR32552:SF81">
    <property type="entry name" value="TONB-DEPENDENT OUTER MEMBRANE RECEPTOR"/>
    <property type="match status" value="1"/>
</dbReference>
<dbReference type="InterPro" id="IPR000531">
    <property type="entry name" value="Beta-barrel_TonB"/>
</dbReference>
<keyword evidence="2 11" id="KW-0813">Transport</keyword>
<evidence type="ECO:0000256" key="7">
    <source>
        <dbReference type="ARBA" id="ARBA00023065"/>
    </source>
</evidence>
<keyword evidence="9 11" id="KW-0472">Membrane</keyword>
<evidence type="ECO:0000256" key="5">
    <source>
        <dbReference type="ARBA" id="ARBA00022692"/>
    </source>
</evidence>
<dbReference type="SUPFAM" id="SSF56935">
    <property type="entry name" value="Porins"/>
    <property type="match status" value="1"/>
</dbReference>
<dbReference type="Proteomes" id="UP000477680">
    <property type="component" value="Chromosome"/>
</dbReference>
<evidence type="ECO:0000256" key="1">
    <source>
        <dbReference type="ARBA" id="ARBA00004571"/>
    </source>
</evidence>
<evidence type="ECO:0000256" key="3">
    <source>
        <dbReference type="ARBA" id="ARBA00022452"/>
    </source>
</evidence>
<sequence length="779" mass="84555">MAIALLSMGGAMICVTLPVTAAAQTGGIEEVVVTASKRATGLRPQDMGSSISVVTARTLEDAGIVNLDALVSLVPGLNIESYGPGDSEYIIRGINAAGESTVGVYFDESPISGRFEQDGGGKNAAVKLIDIERIEVLKGPQGSLFGANSMSGTVRIITNKPDLQEFQGRTDANFGMTRYSSDENYQVSGVLNVPVVKNKLGVRLVVYSDRSAGFIDNTQIGVKDANDVEVNGFRGHVLFEPNPDFSLLASVTYQDLEAGHNGRVTPEGELGADGAFYINEGPENPRSAAPGGKYINTEFSHTGWDEDLWLLSLTGELNTAAGVITATTSYYDREILRFQDSTPVNTTTLAGLFNTVGFSTPPAGVLLQPQDREITTVELRYASDFDLPVQLVAGGFYQRETSNFDSNVLNVNSDGRPVEAFMPSAPTIVTGAGEPGELNSIFGRYLDGKRERLAFFGEATYEVTPEIELVGGMRWFRFEIEEEQNNTGPDFLAGNDPFSVSGNETTVTWKVNLAYKPTDEETYYALVSTGFRPGSTNVAAGIAGIAGGVDIPPTFDSDSLRNHEVGAKLQLWDRRVNMSMAAFWLEWEDIQVQTITEGGFNFIDNAGKARVLGLETEAQVYFYEHWTANFGLTYTDAQLTQDQPLVVGPSGASFTGRDGDSIPKTPEFTAVLGVSYRFQVAEWENEIRADYYHKSDSRSDFSRTDAVLGVDNQNYRKLPSTDTININANFTKGNVTLGLYAMNVTDEYIVVDVLSSDQDPFAYIIGRPRTIGARVGVEF</sequence>
<evidence type="ECO:0000313" key="17">
    <source>
        <dbReference type="Proteomes" id="UP000477680"/>
    </source>
</evidence>
<feature type="domain" description="TonB-dependent receptor-like beta-barrel" evidence="14">
    <location>
        <begin position="278"/>
        <end position="744"/>
    </location>
</feature>
<evidence type="ECO:0000256" key="2">
    <source>
        <dbReference type="ARBA" id="ARBA00022448"/>
    </source>
</evidence>
<dbReference type="GO" id="GO:0006826">
    <property type="term" value="P:iron ion transport"/>
    <property type="evidence" value="ECO:0007669"/>
    <property type="project" value="UniProtKB-KW"/>
</dbReference>
<dbReference type="PROSITE" id="PS52016">
    <property type="entry name" value="TONB_DEPENDENT_REC_3"/>
    <property type="match status" value="1"/>
</dbReference>
<organism evidence="16 17">
    <name type="scientific">Kineobactrum salinum</name>
    <dbReference type="NCBI Taxonomy" id="2708301"/>
    <lineage>
        <taxon>Bacteria</taxon>
        <taxon>Pseudomonadati</taxon>
        <taxon>Pseudomonadota</taxon>
        <taxon>Gammaproteobacteria</taxon>
        <taxon>Cellvibrionales</taxon>
        <taxon>Halieaceae</taxon>
        <taxon>Kineobactrum</taxon>
    </lineage>
</organism>
<dbReference type="Gene3D" id="2.40.170.20">
    <property type="entry name" value="TonB-dependent receptor, beta-barrel domain"/>
    <property type="match status" value="1"/>
</dbReference>
<keyword evidence="4" id="KW-0410">Iron transport</keyword>
<accession>A0A6C0TZI4</accession>
<evidence type="ECO:0000256" key="8">
    <source>
        <dbReference type="ARBA" id="ARBA00023077"/>
    </source>
</evidence>
<feature type="signal peptide" evidence="13">
    <location>
        <begin position="1"/>
        <end position="21"/>
    </location>
</feature>
<evidence type="ECO:0000256" key="9">
    <source>
        <dbReference type="ARBA" id="ARBA00023136"/>
    </source>
</evidence>